<evidence type="ECO:0000313" key="2">
    <source>
        <dbReference type="Proteomes" id="UP000076218"/>
    </source>
</evidence>
<gene>
    <name evidence="1" type="ORF">AWH51_09360</name>
</gene>
<dbReference type="AlphaFoldDB" id="A0A154V1E2"/>
<organism evidence="1 2">
    <name type="scientific">Clavibacter tessellarius</name>
    <dbReference type="NCBI Taxonomy" id="31965"/>
    <lineage>
        <taxon>Bacteria</taxon>
        <taxon>Bacillati</taxon>
        <taxon>Actinomycetota</taxon>
        <taxon>Actinomycetes</taxon>
        <taxon>Micrococcales</taxon>
        <taxon>Microbacteriaceae</taxon>
        <taxon>Clavibacter</taxon>
    </lineage>
</organism>
<dbReference type="Proteomes" id="UP000076218">
    <property type="component" value="Unassembled WGS sequence"/>
</dbReference>
<dbReference type="EMBL" id="LQXA01000029">
    <property type="protein sequence ID" value="KZC95186.1"/>
    <property type="molecule type" value="Genomic_DNA"/>
</dbReference>
<sequence length="111" mass="11345">MPREFIIASPTPVTMLHCIVGAAAVDPDLGLARVVGDGAVQIAGEGLVLAVVRSARVEEPADAERLFGHPLPAGTTCLSEAYGPFGEAMTPQVVHEIARLAGGTAFEPGGQ</sequence>
<proteinExistence type="predicted"/>
<protein>
    <submittedName>
        <fullName evidence="1">Uncharacterized protein</fullName>
    </submittedName>
</protein>
<reference evidence="1 2" key="1">
    <citation type="submission" date="2016-01" db="EMBL/GenBank/DDBJ databases">
        <title>Draft genome sequence of Clavibacter michiganensis subsp. tessellarius DOAB 609.</title>
        <authorList>
            <person name="Tambong J.T."/>
        </authorList>
    </citation>
    <scope>NUCLEOTIDE SEQUENCE [LARGE SCALE GENOMIC DNA]</scope>
    <source>
        <strain evidence="1 2">DOAB 609</strain>
    </source>
</reference>
<evidence type="ECO:0000313" key="1">
    <source>
        <dbReference type="EMBL" id="KZC95186.1"/>
    </source>
</evidence>
<name>A0A154V1E2_9MICO</name>
<dbReference type="STRING" id="31965.AWH51_09360"/>
<accession>A0A154V1E2</accession>
<comment type="caution">
    <text evidence="1">The sequence shown here is derived from an EMBL/GenBank/DDBJ whole genome shotgun (WGS) entry which is preliminary data.</text>
</comment>